<dbReference type="EMBL" id="AYXY01000019">
    <property type="protein sequence ID" value="ETN95844.1"/>
    <property type="molecule type" value="Genomic_DNA"/>
</dbReference>
<dbReference type="Proteomes" id="UP000018850">
    <property type="component" value="Unassembled WGS sequence"/>
</dbReference>
<dbReference type="STRING" id="376730.SAMN04487906_0785"/>
<gene>
    <name evidence="3" type="ORF">P278_15660</name>
</gene>
<dbReference type="AlphaFoldDB" id="W2UPI7"/>
<protein>
    <recommendedName>
        <fullName evidence="2">GH16 domain-containing protein</fullName>
    </recommendedName>
</protein>
<dbReference type="PANTHER" id="PTHR10963:SF55">
    <property type="entry name" value="GLYCOSIDE HYDROLASE FAMILY 16 PROTEIN"/>
    <property type="match status" value="1"/>
</dbReference>
<dbReference type="Pfam" id="PF00722">
    <property type="entry name" value="Glyco_hydro_16"/>
    <property type="match status" value="1"/>
</dbReference>
<reference evidence="3 4" key="2">
    <citation type="journal article" date="2016" name="Genome Announc.">
        <title>Draft Genome Sequence of Zhouia amylolytica AD3, Isolated from Tidal Flat Sediment.</title>
        <authorList>
            <person name="Jia B."/>
            <person name="Jin H.M."/>
            <person name="Lee H.J."/>
            <person name="Jeon C.O."/>
        </authorList>
    </citation>
    <scope>NUCLEOTIDE SEQUENCE [LARGE SCALE GENOMIC DNA]</scope>
    <source>
        <strain evidence="3 4">AD3</strain>
    </source>
</reference>
<dbReference type="PROSITE" id="PS51762">
    <property type="entry name" value="GH16_2"/>
    <property type="match status" value="1"/>
</dbReference>
<dbReference type="InterPro" id="IPR050546">
    <property type="entry name" value="Glycosyl_Hydrlase_16"/>
</dbReference>
<evidence type="ECO:0000256" key="1">
    <source>
        <dbReference type="ARBA" id="ARBA00006865"/>
    </source>
</evidence>
<dbReference type="PATRIC" id="fig|1286632.3.peg.1554"/>
<dbReference type="GO" id="GO:0005975">
    <property type="term" value="P:carbohydrate metabolic process"/>
    <property type="evidence" value="ECO:0007669"/>
    <property type="project" value="InterPro"/>
</dbReference>
<dbReference type="InterPro" id="IPR000757">
    <property type="entry name" value="Beta-glucanase-like"/>
</dbReference>
<comment type="similarity">
    <text evidence="1">Belongs to the glycosyl hydrolase 16 family.</text>
</comment>
<organism evidence="3 4">
    <name type="scientific">Zhouia amylolytica AD3</name>
    <dbReference type="NCBI Taxonomy" id="1286632"/>
    <lineage>
        <taxon>Bacteria</taxon>
        <taxon>Pseudomonadati</taxon>
        <taxon>Bacteroidota</taxon>
        <taxon>Flavobacteriia</taxon>
        <taxon>Flavobacteriales</taxon>
        <taxon>Flavobacteriaceae</taxon>
        <taxon>Zhouia</taxon>
    </lineage>
</organism>
<dbReference type="PROSITE" id="PS51257">
    <property type="entry name" value="PROKAR_LIPOPROTEIN"/>
    <property type="match status" value="1"/>
</dbReference>
<dbReference type="Gene3D" id="2.60.120.200">
    <property type="match status" value="1"/>
</dbReference>
<evidence type="ECO:0000259" key="2">
    <source>
        <dbReference type="PROSITE" id="PS51762"/>
    </source>
</evidence>
<keyword evidence="4" id="KW-1185">Reference proteome</keyword>
<dbReference type="RefSeq" id="WP_051413465.1">
    <property type="nucleotide sequence ID" value="NZ_AYXY01000019.1"/>
</dbReference>
<proteinExistence type="inferred from homology"/>
<dbReference type="InterPro" id="IPR013320">
    <property type="entry name" value="ConA-like_dom_sf"/>
</dbReference>
<feature type="domain" description="GH16" evidence="2">
    <location>
        <begin position="80"/>
        <end position="374"/>
    </location>
</feature>
<evidence type="ECO:0000313" key="4">
    <source>
        <dbReference type="Proteomes" id="UP000018850"/>
    </source>
</evidence>
<dbReference type="CDD" id="cd08023">
    <property type="entry name" value="GH16_laminarinase_like"/>
    <property type="match status" value="1"/>
</dbReference>
<evidence type="ECO:0000313" key="3">
    <source>
        <dbReference type="EMBL" id="ETN95844.1"/>
    </source>
</evidence>
<sequence>MENNKIRTVISNITIWMLFLGTAIACSKEQGSPTEEEVVYPTNLKVDISLAGQDDYHPYGDGTGVVVFNVSADNAIKYELTYNNTTIETNTEGYFEYQFKKEGLDEYKVEVIAYSETNHAAKQQETVTIHVNENGFSELVWSDDFDGGSGRLDASKWNYDLGDGCPSLCGWGNGEQQYYTDRSDNVKVEDGFLKITAKKETYGGKSYTSARIKTQGKFSFTYGKLEILAKLPNGGGTWPALWMLGENISSVGWPQCGEIDIMEHRGNYPGQVSCALHTESSYGNTNNKGEVKVDNVSGEFHLYAIEWTEEKIDFYVDNKLFYTYQPSTKTEASWPFNKNQFIILNIAMGGTLGGEIPSSFNEAEMVVDYVKLYQ</sequence>
<dbReference type="eggNOG" id="COG2273">
    <property type="taxonomic scope" value="Bacteria"/>
</dbReference>
<dbReference type="PANTHER" id="PTHR10963">
    <property type="entry name" value="GLYCOSYL HYDROLASE-RELATED"/>
    <property type="match status" value="1"/>
</dbReference>
<name>W2UPI7_9FLAO</name>
<accession>W2UPI7</accession>
<dbReference type="SUPFAM" id="SSF49899">
    <property type="entry name" value="Concanavalin A-like lectins/glucanases"/>
    <property type="match status" value="1"/>
</dbReference>
<comment type="caution">
    <text evidence="3">The sequence shown here is derived from an EMBL/GenBank/DDBJ whole genome shotgun (WGS) entry which is preliminary data.</text>
</comment>
<dbReference type="GO" id="GO:0004553">
    <property type="term" value="F:hydrolase activity, hydrolyzing O-glycosyl compounds"/>
    <property type="evidence" value="ECO:0007669"/>
    <property type="project" value="InterPro"/>
</dbReference>
<reference evidence="4" key="1">
    <citation type="submission" date="2013-11" db="EMBL/GenBank/DDBJ databases">
        <title>Draft genome sequence from a member of Zhouia, isolated tidal flat.</title>
        <authorList>
            <person name="Jin H."/>
            <person name="Jeon C.O."/>
        </authorList>
    </citation>
    <scope>NUCLEOTIDE SEQUENCE [LARGE SCALE GENOMIC DNA]</scope>
    <source>
        <strain evidence="4">AD3</strain>
    </source>
</reference>